<evidence type="ECO:0000313" key="2">
    <source>
        <dbReference type="EMBL" id="MFH4973692.1"/>
    </source>
</evidence>
<feature type="transmembrane region" description="Helical" evidence="1">
    <location>
        <begin position="238"/>
        <end position="260"/>
    </location>
</feature>
<gene>
    <name evidence="2" type="ORF">AB6A40_000401</name>
</gene>
<reference evidence="2 3" key="1">
    <citation type="submission" date="2024-08" db="EMBL/GenBank/DDBJ databases">
        <title>Gnathostoma spinigerum genome.</title>
        <authorList>
            <person name="Gonzalez-Bertolin B."/>
            <person name="Monzon S."/>
            <person name="Zaballos A."/>
            <person name="Jimenez P."/>
            <person name="Dekumyoy P."/>
            <person name="Varona S."/>
            <person name="Cuesta I."/>
            <person name="Sumanam S."/>
            <person name="Adisakwattana P."/>
            <person name="Gasser R.B."/>
            <person name="Hernandez-Gonzalez A."/>
            <person name="Young N.D."/>
            <person name="Perteguer M.J."/>
        </authorList>
    </citation>
    <scope>NUCLEOTIDE SEQUENCE [LARGE SCALE GENOMIC DNA]</scope>
    <source>
        <strain evidence="2">AL3</strain>
        <tissue evidence="2">Liver</tissue>
    </source>
</reference>
<accession>A0ABD6E439</accession>
<keyword evidence="1" id="KW-0472">Membrane</keyword>
<feature type="transmembrane region" description="Helical" evidence="1">
    <location>
        <begin position="106"/>
        <end position="126"/>
    </location>
</feature>
<sequence length="276" mass="31737">MRRFFLCADAFISSFIGLFLFFFPNIAADFIFQRKSDGVHWHLLRCIGGQLLGGASLAFRLRNSSADTVAACYVTRVLGGTLSLMLIFHCKIMTPNLVTHQYVQLAIYAFGVSVTLHLLFHIFSGWQVAQNQSRESRFVLVLYQLDSLASIAIGATWMTFPKWLLHRQVKFTLDESHELCGRFMGVFFIAYFIIGSYVMYWKNPYDRYAAVDSRVLVCISILAAQVWSQLMYTEDWGSGHWIGISLFSTWTTICILYRIYVFCMADKRQSLHSKNQ</sequence>
<feature type="transmembrane region" description="Helical" evidence="1">
    <location>
        <begin position="213"/>
        <end position="232"/>
    </location>
</feature>
<dbReference type="EMBL" id="JBGFUD010000107">
    <property type="protein sequence ID" value="MFH4973692.1"/>
    <property type="molecule type" value="Genomic_DNA"/>
</dbReference>
<evidence type="ECO:0000313" key="3">
    <source>
        <dbReference type="Proteomes" id="UP001608902"/>
    </source>
</evidence>
<organism evidence="2 3">
    <name type="scientific">Gnathostoma spinigerum</name>
    <dbReference type="NCBI Taxonomy" id="75299"/>
    <lineage>
        <taxon>Eukaryota</taxon>
        <taxon>Metazoa</taxon>
        <taxon>Ecdysozoa</taxon>
        <taxon>Nematoda</taxon>
        <taxon>Chromadorea</taxon>
        <taxon>Rhabditida</taxon>
        <taxon>Spirurina</taxon>
        <taxon>Gnathostomatomorpha</taxon>
        <taxon>Gnathostomatoidea</taxon>
        <taxon>Gnathostomatidae</taxon>
        <taxon>Gnathostoma</taxon>
    </lineage>
</organism>
<feature type="transmembrane region" description="Helical" evidence="1">
    <location>
        <begin position="73"/>
        <end position="94"/>
    </location>
</feature>
<name>A0ABD6E439_9BILA</name>
<dbReference type="Proteomes" id="UP001608902">
    <property type="component" value="Unassembled WGS sequence"/>
</dbReference>
<feature type="transmembrane region" description="Helical" evidence="1">
    <location>
        <begin position="180"/>
        <end position="201"/>
    </location>
</feature>
<proteinExistence type="predicted"/>
<protein>
    <submittedName>
        <fullName evidence="2">Uncharacterized protein</fullName>
    </submittedName>
</protein>
<keyword evidence="1" id="KW-0812">Transmembrane</keyword>
<keyword evidence="3" id="KW-1185">Reference proteome</keyword>
<dbReference type="AlphaFoldDB" id="A0ABD6E439"/>
<evidence type="ECO:0000256" key="1">
    <source>
        <dbReference type="SAM" id="Phobius"/>
    </source>
</evidence>
<feature type="transmembrane region" description="Helical" evidence="1">
    <location>
        <begin position="138"/>
        <end position="160"/>
    </location>
</feature>
<comment type="caution">
    <text evidence="2">The sequence shown here is derived from an EMBL/GenBank/DDBJ whole genome shotgun (WGS) entry which is preliminary data.</text>
</comment>
<keyword evidence="1" id="KW-1133">Transmembrane helix</keyword>